<evidence type="ECO:0000256" key="6">
    <source>
        <dbReference type="ARBA" id="ARBA00038471"/>
    </source>
</evidence>
<comment type="caution">
    <text evidence="8">The sequence shown here is derived from an EMBL/GenBank/DDBJ whole genome shotgun (WGS) entry which is preliminary data.</text>
</comment>
<dbReference type="InterPro" id="IPR035513">
    <property type="entry name" value="Invertase/methylesterase_inhib"/>
</dbReference>
<dbReference type="EMBL" id="JBJKTR010000020">
    <property type="protein sequence ID" value="KAL3329644.1"/>
    <property type="molecule type" value="Genomic_DNA"/>
</dbReference>
<evidence type="ECO:0000256" key="4">
    <source>
        <dbReference type="ARBA" id="ARBA00022729"/>
    </source>
</evidence>
<keyword evidence="5" id="KW-1015">Disulfide bond</keyword>
<dbReference type="Pfam" id="PF04043">
    <property type="entry name" value="PMEI"/>
    <property type="match status" value="1"/>
</dbReference>
<comment type="similarity">
    <text evidence="6">Belongs to the PMEI family.</text>
</comment>
<name>A0ABD2RCR2_9SOLN</name>
<accession>A0ABD2RCR2</accession>
<evidence type="ECO:0000313" key="8">
    <source>
        <dbReference type="EMBL" id="KAL3329644.1"/>
    </source>
</evidence>
<keyword evidence="3" id="KW-0964">Secreted</keyword>
<evidence type="ECO:0000256" key="1">
    <source>
        <dbReference type="ARBA" id="ARBA00004271"/>
    </source>
</evidence>
<dbReference type="InterPro" id="IPR051955">
    <property type="entry name" value="PME_Inhibitor"/>
</dbReference>
<keyword evidence="9" id="KW-1185">Reference proteome</keyword>
<protein>
    <recommendedName>
        <fullName evidence="7">Pectinesterase inhibitor domain-containing protein</fullName>
    </recommendedName>
</protein>
<dbReference type="GO" id="GO:0048046">
    <property type="term" value="C:apoplast"/>
    <property type="evidence" value="ECO:0007669"/>
    <property type="project" value="UniProtKB-SubCell"/>
</dbReference>
<dbReference type="InterPro" id="IPR006501">
    <property type="entry name" value="Pectinesterase_inhib_dom"/>
</dbReference>
<feature type="domain" description="Pectinesterase inhibitor" evidence="7">
    <location>
        <begin position="52"/>
        <end position="206"/>
    </location>
</feature>
<dbReference type="AlphaFoldDB" id="A0ABD2RCR2"/>
<keyword evidence="2" id="KW-0052">Apoplast</keyword>
<dbReference type="SUPFAM" id="SSF101148">
    <property type="entry name" value="Plant invertase/pectin methylesterase inhibitor"/>
    <property type="match status" value="1"/>
</dbReference>
<gene>
    <name evidence="8" type="ORF">AABB24_033811</name>
</gene>
<evidence type="ECO:0000256" key="5">
    <source>
        <dbReference type="ARBA" id="ARBA00023157"/>
    </source>
</evidence>
<organism evidence="8 9">
    <name type="scientific">Solanum stoloniferum</name>
    <dbReference type="NCBI Taxonomy" id="62892"/>
    <lineage>
        <taxon>Eukaryota</taxon>
        <taxon>Viridiplantae</taxon>
        <taxon>Streptophyta</taxon>
        <taxon>Embryophyta</taxon>
        <taxon>Tracheophyta</taxon>
        <taxon>Spermatophyta</taxon>
        <taxon>Magnoliopsida</taxon>
        <taxon>eudicotyledons</taxon>
        <taxon>Gunneridae</taxon>
        <taxon>Pentapetalae</taxon>
        <taxon>asterids</taxon>
        <taxon>lamiids</taxon>
        <taxon>Solanales</taxon>
        <taxon>Solanaceae</taxon>
        <taxon>Solanoideae</taxon>
        <taxon>Solaneae</taxon>
        <taxon>Solanum</taxon>
    </lineage>
</organism>
<reference evidence="8 9" key="1">
    <citation type="submission" date="2024-05" db="EMBL/GenBank/DDBJ databases">
        <title>De novo assembly of an allotetraploid wild potato.</title>
        <authorList>
            <person name="Hosaka A.J."/>
        </authorList>
    </citation>
    <scope>NUCLEOTIDE SEQUENCE [LARGE SCALE GENOMIC DNA]</scope>
    <source>
        <tissue evidence="8">Young leaves</tissue>
    </source>
</reference>
<dbReference type="FunFam" id="1.20.140.40:FF:000006">
    <property type="entry name" value="Pectinesterase inhibitor 3"/>
    <property type="match status" value="1"/>
</dbReference>
<evidence type="ECO:0000256" key="2">
    <source>
        <dbReference type="ARBA" id="ARBA00022523"/>
    </source>
</evidence>
<dbReference type="Gene3D" id="1.20.140.40">
    <property type="entry name" value="Invertase/pectin methylesterase inhibitor family protein"/>
    <property type="match status" value="1"/>
</dbReference>
<feature type="non-terminal residue" evidence="8">
    <location>
        <position position="1"/>
    </location>
</feature>
<evidence type="ECO:0000313" key="9">
    <source>
        <dbReference type="Proteomes" id="UP001627284"/>
    </source>
</evidence>
<dbReference type="Proteomes" id="UP001627284">
    <property type="component" value="Unassembled WGS sequence"/>
</dbReference>
<sequence>SLKRGFHEVLYKHCISISYLLQLDTFTMTNKLILVLACLTSLICSTMCLSKGGESYVRDACSVTRYQDLCLHSLASFSRTAKDNPSKWARAGVSVTISQAKGVAQSLLKLRKNNFLKGKGRVAILDCVDCLQDALDNLHNSLGVLRKLSSQTFNDQMGDVTTWLSAALTDEDTCLDGLEDKKRKQVKLLLNKVTNVSYMTNNALALVNKLATTGPQCLENSW</sequence>
<evidence type="ECO:0000256" key="3">
    <source>
        <dbReference type="ARBA" id="ARBA00022525"/>
    </source>
</evidence>
<dbReference type="CDD" id="cd15798">
    <property type="entry name" value="PMEI-like_3"/>
    <property type="match status" value="1"/>
</dbReference>
<dbReference type="PANTHER" id="PTHR31080:SF158">
    <property type="entry name" value="PLANT INVERTASE_PECTIN METHYLESTERASE INHIBITOR SUPERFAMILY PROTEIN"/>
    <property type="match status" value="1"/>
</dbReference>
<keyword evidence="4" id="KW-0732">Signal</keyword>
<dbReference type="SMART" id="SM00856">
    <property type="entry name" value="PMEI"/>
    <property type="match status" value="1"/>
</dbReference>
<evidence type="ECO:0000259" key="7">
    <source>
        <dbReference type="SMART" id="SM00856"/>
    </source>
</evidence>
<dbReference type="PANTHER" id="PTHR31080">
    <property type="entry name" value="PECTINESTERASE INHIBITOR-LIKE"/>
    <property type="match status" value="1"/>
</dbReference>
<comment type="subcellular location">
    <subcellularLocation>
        <location evidence="1">Secreted</location>
        <location evidence="1">Extracellular space</location>
        <location evidence="1">Apoplast</location>
    </subcellularLocation>
</comment>
<dbReference type="NCBIfam" id="TIGR01614">
    <property type="entry name" value="PME_inhib"/>
    <property type="match status" value="1"/>
</dbReference>
<proteinExistence type="inferred from homology"/>